<dbReference type="SUPFAM" id="SSF141371">
    <property type="entry name" value="PilZ domain-like"/>
    <property type="match status" value="1"/>
</dbReference>
<comment type="caution">
    <text evidence="2">The sequence shown here is derived from an EMBL/GenBank/DDBJ whole genome shotgun (WGS) entry which is preliminary data.</text>
</comment>
<dbReference type="Pfam" id="PF07238">
    <property type="entry name" value="PilZ"/>
    <property type="match status" value="1"/>
</dbReference>
<evidence type="ECO:0000313" key="2">
    <source>
        <dbReference type="EMBL" id="GAD60256.1"/>
    </source>
</evidence>
<sequence>MLFRKKDDRRSEPRRLTNVRGLVVAPGLELGCAVVDESRGGLRLRLQRDVQLPEVVMVVTIAEGVAREGRVAWKKGHEAGLRITGTSRVDGLVPQRFAAARDAWLRAGGR</sequence>
<evidence type="ECO:0000259" key="1">
    <source>
        <dbReference type="Pfam" id="PF07238"/>
    </source>
</evidence>
<feature type="domain" description="PilZ" evidence="1">
    <location>
        <begin position="8"/>
        <end position="88"/>
    </location>
</feature>
<dbReference type="OrthoDB" id="7204725at2"/>
<dbReference type="RefSeq" id="WP_021698350.1">
    <property type="nucleotide sequence ID" value="NZ_BATC01000061.1"/>
</dbReference>
<reference evidence="3" key="1">
    <citation type="journal article" date="2013" name="Genome Announc.">
        <title>Draft Genome Sequence of the Dimorphic Prosthecate Bacterium Brevundimonas abyssalis TAR-001T.</title>
        <authorList>
            <person name="Tsubouchi T."/>
            <person name="Nishi S."/>
            <person name="Usui K."/>
            <person name="Shimane Y."/>
            <person name="Takaki Y."/>
            <person name="Maruyama T."/>
            <person name="Hatada Y."/>
        </authorList>
    </citation>
    <scope>NUCLEOTIDE SEQUENCE [LARGE SCALE GENOMIC DNA]</scope>
    <source>
        <strain evidence="3">TAR-001</strain>
    </source>
</reference>
<dbReference type="EMBL" id="BATC01000061">
    <property type="protein sequence ID" value="GAD60256.1"/>
    <property type="molecule type" value="Genomic_DNA"/>
</dbReference>
<dbReference type="AlphaFoldDB" id="A0A8E0NDE4"/>
<proteinExistence type="predicted"/>
<accession>A0A8E0NDE4</accession>
<keyword evidence="3" id="KW-1185">Reference proteome</keyword>
<dbReference type="GO" id="GO:0035438">
    <property type="term" value="F:cyclic-di-GMP binding"/>
    <property type="evidence" value="ECO:0007669"/>
    <property type="project" value="InterPro"/>
</dbReference>
<name>A0A8E0NDE4_9CAUL</name>
<protein>
    <recommendedName>
        <fullName evidence="1">PilZ domain-containing protein</fullName>
    </recommendedName>
</protein>
<dbReference type="InterPro" id="IPR009875">
    <property type="entry name" value="PilZ_domain"/>
</dbReference>
<organism evidence="2 3">
    <name type="scientific">Brevundimonas abyssalis TAR-001</name>
    <dbReference type="NCBI Taxonomy" id="1391729"/>
    <lineage>
        <taxon>Bacteria</taxon>
        <taxon>Pseudomonadati</taxon>
        <taxon>Pseudomonadota</taxon>
        <taxon>Alphaproteobacteria</taxon>
        <taxon>Caulobacterales</taxon>
        <taxon>Caulobacteraceae</taxon>
        <taxon>Brevundimonas</taxon>
    </lineage>
</organism>
<evidence type="ECO:0000313" key="3">
    <source>
        <dbReference type="Proteomes" id="UP000016569"/>
    </source>
</evidence>
<gene>
    <name evidence="2" type="ORF">MBEBAB_2506</name>
</gene>
<dbReference type="Proteomes" id="UP000016569">
    <property type="component" value="Unassembled WGS sequence"/>
</dbReference>